<dbReference type="EMBL" id="MEUA01000041">
    <property type="protein sequence ID" value="OGC14097.1"/>
    <property type="molecule type" value="Genomic_DNA"/>
</dbReference>
<dbReference type="PANTHER" id="PTHR30308">
    <property type="entry name" value="TMRNA-BINDING COMPONENT OF TRANS-TRANSLATION TAGGING COMPLEX"/>
    <property type="match status" value="1"/>
</dbReference>
<dbReference type="InterPro" id="IPR020081">
    <property type="entry name" value="SsrA-bd_prot_CS"/>
</dbReference>
<name>A0A1F4S125_UNCSA</name>
<comment type="similarity">
    <text evidence="3">Belongs to the SmpB family.</text>
</comment>
<dbReference type="Pfam" id="PF01668">
    <property type="entry name" value="SmpB"/>
    <property type="match status" value="1"/>
</dbReference>
<gene>
    <name evidence="3" type="primary">smpB</name>
    <name evidence="4" type="ORF">A2290_06295</name>
</gene>
<dbReference type="NCBIfam" id="NF003843">
    <property type="entry name" value="PRK05422.1"/>
    <property type="match status" value="1"/>
</dbReference>
<reference evidence="4 5" key="1">
    <citation type="journal article" date="2016" name="Nat. Commun.">
        <title>Thousands of microbial genomes shed light on interconnected biogeochemical processes in an aquifer system.</title>
        <authorList>
            <person name="Anantharaman K."/>
            <person name="Brown C.T."/>
            <person name="Hug L.A."/>
            <person name="Sharon I."/>
            <person name="Castelle C.J."/>
            <person name="Probst A.J."/>
            <person name="Thomas B.C."/>
            <person name="Singh A."/>
            <person name="Wilkins M.J."/>
            <person name="Karaoz U."/>
            <person name="Brodie E.L."/>
            <person name="Williams K.H."/>
            <person name="Hubbard S.S."/>
            <person name="Banfield J.F."/>
        </authorList>
    </citation>
    <scope>NUCLEOTIDE SEQUENCE [LARGE SCALE GENOMIC DNA]</scope>
</reference>
<sequence length="151" mass="17491">MVKFYKIIAENRMARHEYHILDTLTAGIILKGAEVKSLRLGRVNLKDSFARVESGEIWLYNTHISPYERASEKIDPYRNRKLLLSKQELKKAIGKVSEKGLTLIPLKMYFSGDWAKVEIALAKAKKKYEKREKLVKKSADKEIERALKGNR</sequence>
<comment type="subcellular location">
    <subcellularLocation>
        <location evidence="3">Cytoplasm</location>
    </subcellularLocation>
    <text evidence="3">The tmRNA-SmpB complex associates with stalled 70S ribosomes.</text>
</comment>
<evidence type="ECO:0000313" key="5">
    <source>
        <dbReference type="Proteomes" id="UP000177905"/>
    </source>
</evidence>
<dbReference type="GO" id="GO:0003723">
    <property type="term" value="F:RNA binding"/>
    <property type="evidence" value="ECO:0007669"/>
    <property type="project" value="UniProtKB-UniRule"/>
</dbReference>
<comment type="caution">
    <text evidence="4">The sequence shown here is derived from an EMBL/GenBank/DDBJ whole genome shotgun (WGS) entry which is preliminary data.</text>
</comment>
<dbReference type="GO" id="GO:0070929">
    <property type="term" value="P:trans-translation"/>
    <property type="evidence" value="ECO:0007669"/>
    <property type="project" value="UniProtKB-UniRule"/>
</dbReference>
<keyword evidence="2 3" id="KW-0694">RNA-binding</keyword>
<organism evidence="4 5">
    <name type="scientific">candidate division WOR-1 bacterium RIFOXYB2_FULL_36_35</name>
    <dbReference type="NCBI Taxonomy" id="1802578"/>
    <lineage>
        <taxon>Bacteria</taxon>
        <taxon>Bacillati</taxon>
        <taxon>Saganbacteria</taxon>
    </lineage>
</organism>
<evidence type="ECO:0000313" key="4">
    <source>
        <dbReference type="EMBL" id="OGC14097.1"/>
    </source>
</evidence>
<dbReference type="Gene3D" id="2.40.280.10">
    <property type="match status" value="1"/>
</dbReference>
<dbReference type="AlphaFoldDB" id="A0A1F4S125"/>
<evidence type="ECO:0000256" key="1">
    <source>
        <dbReference type="ARBA" id="ARBA00022490"/>
    </source>
</evidence>
<dbReference type="NCBIfam" id="TIGR00086">
    <property type="entry name" value="smpB"/>
    <property type="match status" value="1"/>
</dbReference>
<evidence type="ECO:0000256" key="2">
    <source>
        <dbReference type="ARBA" id="ARBA00022884"/>
    </source>
</evidence>
<evidence type="ECO:0000256" key="3">
    <source>
        <dbReference type="HAMAP-Rule" id="MF_00023"/>
    </source>
</evidence>
<keyword evidence="1 3" id="KW-0963">Cytoplasm</keyword>
<dbReference type="InterPro" id="IPR023620">
    <property type="entry name" value="SmpB"/>
</dbReference>
<dbReference type="HAMAP" id="MF_00023">
    <property type="entry name" value="SmpB"/>
    <property type="match status" value="1"/>
</dbReference>
<dbReference type="GO" id="GO:0005829">
    <property type="term" value="C:cytosol"/>
    <property type="evidence" value="ECO:0007669"/>
    <property type="project" value="TreeGrafter"/>
</dbReference>
<protein>
    <recommendedName>
        <fullName evidence="3">SsrA-binding protein</fullName>
    </recommendedName>
    <alternativeName>
        <fullName evidence="3">Small protein B</fullName>
    </alternativeName>
</protein>
<dbReference type="InterPro" id="IPR000037">
    <property type="entry name" value="SsrA-bd_prot"/>
</dbReference>
<dbReference type="PANTHER" id="PTHR30308:SF2">
    <property type="entry name" value="SSRA-BINDING PROTEIN"/>
    <property type="match status" value="1"/>
</dbReference>
<accession>A0A1F4S125</accession>
<comment type="function">
    <text evidence="3">Required for rescue of stalled ribosomes mediated by trans-translation. Binds to transfer-messenger RNA (tmRNA), required for stable association of tmRNA with ribosomes. tmRNA and SmpB together mimic tRNA shape, replacing the anticodon stem-loop with SmpB. tmRNA is encoded by the ssrA gene; the 2 termini fold to resemble tRNA(Ala) and it encodes a 'tag peptide', a short internal open reading frame. During trans-translation Ala-aminoacylated tmRNA acts like a tRNA, entering the A-site of stalled ribosomes, displacing the stalled mRNA. The ribosome then switches to translate the ORF on the tmRNA; the nascent peptide is terminated with the 'tag peptide' encoded by the tmRNA and targeted for degradation. The ribosome is freed to recommence translation, which seems to be the essential function of trans-translation.</text>
</comment>
<dbReference type="Proteomes" id="UP000177905">
    <property type="component" value="Unassembled WGS sequence"/>
</dbReference>
<proteinExistence type="inferred from homology"/>
<dbReference type="PROSITE" id="PS01317">
    <property type="entry name" value="SSRP"/>
    <property type="match status" value="1"/>
</dbReference>
<dbReference type="SUPFAM" id="SSF74982">
    <property type="entry name" value="Small protein B (SmpB)"/>
    <property type="match status" value="1"/>
</dbReference>
<dbReference type="GO" id="GO:0070930">
    <property type="term" value="P:trans-translation-dependent protein tagging"/>
    <property type="evidence" value="ECO:0007669"/>
    <property type="project" value="TreeGrafter"/>
</dbReference>